<name>A0A9X3YIG9_9GAMM</name>
<evidence type="ECO:0000313" key="4">
    <source>
        <dbReference type="Proteomes" id="UP001139971"/>
    </source>
</evidence>
<proteinExistence type="inferred from homology"/>
<dbReference type="InterPro" id="IPR003774">
    <property type="entry name" value="AlgH-like"/>
</dbReference>
<dbReference type="SUPFAM" id="SSF143456">
    <property type="entry name" value="VC0467-like"/>
    <property type="match status" value="1"/>
</dbReference>
<protein>
    <recommendedName>
        <fullName evidence="2">UPF0301 protein OD750_002300</fullName>
    </recommendedName>
</protein>
<dbReference type="PANTHER" id="PTHR30327:SF1">
    <property type="entry name" value="UPF0301 PROTEIN YQGE"/>
    <property type="match status" value="1"/>
</dbReference>
<dbReference type="NCBIfam" id="NF001266">
    <property type="entry name" value="PRK00228.1-1"/>
    <property type="match status" value="1"/>
</dbReference>
<comment type="similarity">
    <text evidence="1 2">Belongs to the UPF0301 (AlgH) family.</text>
</comment>
<dbReference type="HAMAP" id="MF_00758">
    <property type="entry name" value="UPF0301"/>
    <property type="match status" value="1"/>
</dbReference>
<dbReference type="AlphaFoldDB" id="A0A9X3YIG9"/>
<dbReference type="Gene3D" id="3.40.1740.10">
    <property type="entry name" value="VC0467-like"/>
    <property type="match status" value="1"/>
</dbReference>
<evidence type="ECO:0000256" key="1">
    <source>
        <dbReference type="ARBA" id="ARBA00009600"/>
    </source>
</evidence>
<dbReference type="PANTHER" id="PTHR30327">
    <property type="entry name" value="UNCHARACTERIZED PROTEIN YQGE"/>
    <property type="match status" value="1"/>
</dbReference>
<organism evidence="3 4">
    <name type="scientific">Tahibacter soli</name>
    <dbReference type="NCBI Taxonomy" id="2983605"/>
    <lineage>
        <taxon>Bacteria</taxon>
        <taxon>Pseudomonadati</taxon>
        <taxon>Pseudomonadota</taxon>
        <taxon>Gammaproteobacteria</taxon>
        <taxon>Lysobacterales</taxon>
        <taxon>Rhodanobacteraceae</taxon>
        <taxon>Tahibacter</taxon>
    </lineage>
</organism>
<dbReference type="EMBL" id="JAOVZO020000001">
    <property type="protein sequence ID" value="MDC8011373.1"/>
    <property type="molecule type" value="Genomic_DNA"/>
</dbReference>
<evidence type="ECO:0000256" key="2">
    <source>
        <dbReference type="HAMAP-Rule" id="MF_00758"/>
    </source>
</evidence>
<reference evidence="3" key="1">
    <citation type="submission" date="2023-02" db="EMBL/GenBank/DDBJ databases">
        <title>Tahibacter soli sp. nov. isolated from soil.</title>
        <authorList>
            <person name="Baek J.H."/>
            <person name="Lee J.K."/>
            <person name="Choi D.G."/>
            <person name="Jeon C.O."/>
        </authorList>
    </citation>
    <scope>NUCLEOTIDE SEQUENCE</scope>
    <source>
        <strain evidence="3">BL</strain>
    </source>
</reference>
<dbReference type="RefSeq" id="WP_263543608.1">
    <property type="nucleotide sequence ID" value="NZ_JAOVZO020000001.1"/>
</dbReference>
<dbReference type="Proteomes" id="UP001139971">
    <property type="component" value="Unassembled WGS sequence"/>
</dbReference>
<sequence length="188" mass="20488">MRQLATLSNQLLIAMPAMRDPNFARGVTFLCQHNEEGAMGLMVNRLSEYRLGDVLAQMNLSTELPEVNDAPVLIGGPVQPERGFVLHVPAGNWESSFRISDRICVTTSRDILIAMAEGRGPDRAVVALGYAGWSPGQLEQELRDNAWLTVPAQEGLLFDTPLDTRWEAAAALLGVSNMAQLTDYAGHA</sequence>
<dbReference type="Pfam" id="PF02622">
    <property type="entry name" value="DUF179"/>
    <property type="match status" value="1"/>
</dbReference>
<accession>A0A9X3YIG9</accession>
<dbReference type="GO" id="GO:0005829">
    <property type="term" value="C:cytosol"/>
    <property type="evidence" value="ECO:0007669"/>
    <property type="project" value="TreeGrafter"/>
</dbReference>
<gene>
    <name evidence="3" type="ORF">OD750_002300</name>
</gene>
<keyword evidence="4" id="KW-1185">Reference proteome</keyword>
<comment type="caution">
    <text evidence="3">The sequence shown here is derived from an EMBL/GenBank/DDBJ whole genome shotgun (WGS) entry which is preliminary data.</text>
</comment>
<evidence type="ECO:0000313" key="3">
    <source>
        <dbReference type="EMBL" id="MDC8011373.1"/>
    </source>
</evidence>